<comment type="similarity">
    <text evidence="2">Belongs to the DCP1 family.</text>
</comment>
<protein>
    <recommendedName>
        <fullName evidence="8">mRNA-decapping enzyme C-terminal domain-containing protein</fullName>
    </recommendedName>
</protein>
<feature type="compositionally biased region" description="Low complexity" evidence="5">
    <location>
        <begin position="323"/>
        <end position="337"/>
    </location>
</feature>
<feature type="compositionally biased region" description="Low complexity" evidence="5">
    <location>
        <begin position="597"/>
        <end position="609"/>
    </location>
</feature>
<comment type="subcellular location">
    <subcellularLocation>
        <location evidence="1">Cytoplasm</location>
    </subcellularLocation>
</comment>
<dbReference type="VEuPathDB" id="FungiDB:MELLADRAFT_94936"/>
<name>F4S8K2_MELLP</name>
<dbReference type="GO" id="GO:0003729">
    <property type="term" value="F:mRNA binding"/>
    <property type="evidence" value="ECO:0007669"/>
    <property type="project" value="TreeGrafter"/>
</dbReference>
<accession>F4S8K2</accession>
<dbReference type="EMBL" id="GL883165">
    <property type="protein sequence ID" value="EGF99056.1"/>
    <property type="molecule type" value="Genomic_DNA"/>
</dbReference>
<feature type="compositionally biased region" description="Basic and acidic residues" evidence="5">
    <location>
        <begin position="700"/>
        <end position="710"/>
    </location>
</feature>
<feature type="compositionally biased region" description="Low complexity" evidence="5">
    <location>
        <begin position="469"/>
        <end position="492"/>
    </location>
</feature>
<keyword evidence="7" id="KW-1185">Reference proteome</keyword>
<dbReference type="KEGG" id="mlr:MELLADRAFT_94936"/>
<proteinExistence type="inferred from homology"/>
<evidence type="ECO:0000256" key="3">
    <source>
        <dbReference type="ARBA" id="ARBA00022490"/>
    </source>
</evidence>
<feature type="region of interest" description="Disordered" evidence="5">
    <location>
        <begin position="132"/>
        <end position="155"/>
    </location>
</feature>
<dbReference type="InterPro" id="IPR010334">
    <property type="entry name" value="Dcp1"/>
</dbReference>
<feature type="compositionally biased region" description="Polar residues" evidence="5">
    <location>
        <begin position="412"/>
        <end position="422"/>
    </location>
</feature>
<dbReference type="OrthoDB" id="440673at2759"/>
<dbReference type="STRING" id="747676.F4S8K2"/>
<dbReference type="Proteomes" id="UP000001072">
    <property type="component" value="Unassembled WGS sequence"/>
</dbReference>
<dbReference type="eggNOG" id="KOG2868">
    <property type="taxonomic scope" value="Eukaryota"/>
</dbReference>
<gene>
    <name evidence="6" type="ORF">MELLADRAFT_94936</name>
</gene>
<feature type="compositionally biased region" description="Low complexity" evidence="5">
    <location>
        <begin position="132"/>
        <end position="146"/>
    </location>
</feature>
<evidence type="ECO:0000313" key="7">
    <source>
        <dbReference type="Proteomes" id="UP000001072"/>
    </source>
</evidence>
<dbReference type="InParanoid" id="F4S8K2"/>
<dbReference type="SUPFAM" id="SSF50729">
    <property type="entry name" value="PH domain-like"/>
    <property type="match status" value="1"/>
</dbReference>
<dbReference type="GO" id="GO:0008047">
    <property type="term" value="F:enzyme activator activity"/>
    <property type="evidence" value="ECO:0007669"/>
    <property type="project" value="InterPro"/>
</dbReference>
<dbReference type="PANTHER" id="PTHR16290:SF0">
    <property type="entry name" value="DECAPPING PROTEIN 1, ISOFORM A"/>
    <property type="match status" value="1"/>
</dbReference>
<feature type="compositionally biased region" description="Polar residues" evidence="5">
    <location>
        <begin position="442"/>
        <end position="454"/>
    </location>
</feature>
<dbReference type="CDD" id="cd13182">
    <property type="entry name" value="EVH1-like_Dcp1"/>
    <property type="match status" value="1"/>
</dbReference>
<feature type="compositionally biased region" description="Basic residues" evidence="5">
    <location>
        <begin position="310"/>
        <end position="319"/>
    </location>
</feature>
<reference evidence="7" key="1">
    <citation type="journal article" date="2011" name="Proc. Natl. Acad. Sci. U.S.A.">
        <title>Obligate biotrophy features unraveled by the genomic analysis of rust fungi.</title>
        <authorList>
            <person name="Duplessis S."/>
            <person name="Cuomo C.A."/>
            <person name="Lin Y.-C."/>
            <person name="Aerts A."/>
            <person name="Tisserant E."/>
            <person name="Veneault-Fourrey C."/>
            <person name="Joly D.L."/>
            <person name="Hacquard S."/>
            <person name="Amselem J."/>
            <person name="Cantarel B.L."/>
            <person name="Chiu R."/>
            <person name="Coutinho P.M."/>
            <person name="Feau N."/>
            <person name="Field M."/>
            <person name="Frey P."/>
            <person name="Gelhaye E."/>
            <person name="Goldberg J."/>
            <person name="Grabherr M.G."/>
            <person name="Kodira C.D."/>
            <person name="Kohler A."/>
            <person name="Kuees U."/>
            <person name="Lindquist E.A."/>
            <person name="Lucas S.M."/>
            <person name="Mago R."/>
            <person name="Mauceli E."/>
            <person name="Morin E."/>
            <person name="Murat C."/>
            <person name="Pangilinan J.L."/>
            <person name="Park R."/>
            <person name="Pearson M."/>
            <person name="Quesneville H."/>
            <person name="Rouhier N."/>
            <person name="Sakthikumar S."/>
            <person name="Salamov A.A."/>
            <person name="Schmutz J."/>
            <person name="Selles B."/>
            <person name="Shapiro H."/>
            <person name="Tanguay P."/>
            <person name="Tuskan G.A."/>
            <person name="Henrissat B."/>
            <person name="Van de Peer Y."/>
            <person name="Rouze P."/>
            <person name="Ellis J.G."/>
            <person name="Dodds P.N."/>
            <person name="Schein J.E."/>
            <person name="Zhong S."/>
            <person name="Hamelin R.C."/>
            <person name="Grigoriev I.V."/>
            <person name="Szabo L.J."/>
            <person name="Martin F."/>
        </authorList>
    </citation>
    <scope>NUCLEOTIDE SEQUENCE [LARGE SCALE GENOMIC DNA]</scope>
    <source>
        <strain evidence="7">98AG31 / pathotype 3-4-7</strain>
    </source>
</reference>
<organism evidence="7">
    <name type="scientific">Melampsora larici-populina (strain 98AG31 / pathotype 3-4-7)</name>
    <name type="common">Poplar leaf rust fungus</name>
    <dbReference type="NCBI Taxonomy" id="747676"/>
    <lineage>
        <taxon>Eukaryota</taxon>
        <taxon>Fungi</taxon>
        <taxon>Dikarya</taxon>
        <taxon>Basidiomycota</taxon>
        <taxon>Pucciniomycotina</taxon>
        <taxon>Pucciniomycetes</taxon>
        <taxon>Pucciniales</taxon>
        <taxon>Melampsoraceae</taxon>
        <taxon>Melampsora</taxon>
    </lineage>
</organism>
<dbReference type="GO" id="GO:0000290">
    <property type="term" value="P:deadenylation-dependent decapping of nuclear-transcribed mRNA"/>
    <property type="evidence" value="ECO:0007669"/>
    <property type="project" value="InterPro"/>
</dbReference>
<feature type="region of interest" description="Disordered" evidence="5">
    <location>
        <begin position="680"/>
        <end position="737"/>
    </location>
</feature>
<evidence type="ECO:0008006" key="8">
    <source>
        <dbReference type="Google" id="ProtNLM"/>
    </source>
</evidence>
<feature type="compositionally biased region" description="Polar residues" evidence="5">
    <location>
        <begin position="567"/>
        <end position="576"/>
    </location>
</feature>
<dbReference type="GO" id="GO:0031087">
    <property type="term" value="P:deadenylation-independent decapping of nuclear-transcribed mRNA"/>
    <property type="evidence" value="ECO:0007669"/>
    <property type="project" value="TreeGrafter"/>
</dbReference>
<keyword evidence="3" id="KW-0963">Cytoplasm</keyword>
<dbReference type="Gene3D" id="2.30.29.30">
    <property type="entry name" value="Pleckstrin-homology domain (PH domain)/Phosphotyrosine-binding domain (PTB)"/>
    <property type="match status" value="1"/>
</dbReference>
<evidence type="ECO:0000256" key="2">
    <source>
        <dbReference type="ARBA" id="ARBA00008778"/>
    </source>
</evidence>
<evidence type="ECO:0000256" key="5">
    <source>
        <dbReference type="SAM" id="MobiDB-lite"/>
    </source>
</evidence>
<sequence>MDPRSINFNVLRRHDSKITSIIDSTSYVVIYRYFHGAWSKTGLEGTMFIFERDGEVHQPRYGVFVLNRQGLDNMSQGLLPGWEVDLDEGLIIWRNEGATGDADDDIIHGLWIYEEQDRSRIAGVMQSLIDLSTPQSEPEPTTSSPQVSLSHPVPRVPIIPAGQSISLDQLFGVGSVCSEPPPPTSDLPHPASSVADSSEPQNALPPQHVMSPDPSDLPKGMQLLDSLFQKASLKTQTSNPSISSADSIAQQSMGIHQVLQTQPMSPHPIQNHPSSGSSTLHHHHLHHHHRRNSSDENYKPQAYNEVNRNPNHKAHHHQRAPNSKSGSRHSSGGSSSHPRSEKMVGPSSNGQTGPSHYPVQSNPQYQSTQAGLVSASQTSNNESAHAEARHNILSLLGHPIATSAPHHHNLPGQISNSGTWTGANGGSPDSIRSGGGNRDVYQPSSYGRNHQAKYTSHHHHHHPHPQEGNPNHRSQQNSQHSSPQQTHSPHSNAYSNASQLVQTSSQVPSLQPELGSPHHSSAHAHAHHHHLSRNGTQFHQPPPQQAGPTQVKVRGTPPKPPLPNVPVQNRQSQVSAPNHVWNENYPKRAMSPLNPASQTQSQTQRSSQQVGPQWNGQSNRTSNVGDFPAPVVNDSSRPSRSHGLHPQSLAHSQGKEGTVFVNKVVAEVLDEGLAGREYLEVNGKNKNGRRKNGKHQHGQNGDRDGDRDGDGQDGDGQDGEGEEGDEDEENREDEALDKKEFVGGVLELIKTNGAFVDMLYARYLARYAERYL</sequence>
<dbReference type="RefSeq" id="XP_007417697.1">
    <property type="nucleotide sequence ID" value="XM_007417635.1"/>
</dbReference>
<dbReference type="InterPro" id="IPR011993">
    <property type="entry name" value="PH-like_dom_sf"/>
</dbReference>
<dbReference type="SMR" id="F4S8K2"/>
<dbReference type="GO" id="GO:0000932">
    <property type="term" value="C:P-body"/>
    <property type="evidence" value="ECO:0007669"/>
    <property type="project" value="TreeGrafter"/>
</dbReference>
<evidence type="ECO:0000256" key="1">
    <source>
        <dbReference type="ARBA" id="ARBA00004496"/>
    </source>
</evidence>
<dbReference type="GO" id="GO:0006397">
    <property type="term" value="P:mRNA processing"/>
    <property type="evidence" value="ECO:0007669"/>
    <property type="project" value="UniProtKB-KW"/>
</dbReference>
<feature type="compositionally biased region" description="Basic residues" evidence="5">
    <location>
        <begin position="280"/>
        <end position="291"/>
    </location>
</feature>
<feature type="region of interest" description="Disordered" evidence="5">
    <location>
        <begin position="403"/>
        <end position="655"/>
    </location>
</feature>
<evidence type="ECO:0000256" key="4">
    <source>
        <dbReference type="ARBA" id="ARBA00022664"/>
    </source>
</evidence>
<feature type="compositionally biased region" description="Polar residues" evidence="5">
    <location>
        <begin position="346"/>
        <end position="383"/>
    </location>
</feature>
<evidence type="ECO:0000313" key="6">
    <source>
        <dbReference type="EMBL" id="EGF99056.1"/>
    </source>
</evidence>
<dbReference type="AlphaFoldDB" id="F4S8K2"/>
<dbReference type="Pfam" id="PF06058">
    <property type="entry name" value="DCP1"/>
    <property type="match status" value="1"/>
</dbReference>
<dbReference type="PANTHER" id="PTHR16290">
    <property type="entry name" value="TRANSCRIPTION FACTOR SMIF DECAPPING ENZYME DCP1"/>
    <property type="match status" value="1"/>
</dbReference>
<feature type="compositionally biased region" description="Basic residues" evidence="5">
    <location>
        <begin position="686"/>
        <end position="697"/>
    </location>
</feature>
<feature type="compositionally biased region" description="Polar residues" evidence="5">
    <location>
        <begin position="610"/>
        <end position="624"/>
    </location>
</feature>
<feature type="compositionally biased region" description="Acidic residues" evidence="5">
    <location>
        <begin position="711"/>
        <end position="735"/>
    </location>
</feature>
<dbReference type="HOGENOM" id="CLU_362522_0_0_1"/>
<feature type="compositionally biased region" description="Polar residues" evidence="5">
    <location>
        <begin position="493"/>
        <end position="509"/>
    </location>
</feature>
<feature type="region of interest" description="Disordered" evidence="5">
    <location>
        <begin position="263"/>
        <end position="386"/>
    </location>
</feature>
<keyword evidence="4" id="KW-0507">mRNA processing</keyword>
<feature type="compositionally biased region" description="Basic residues" evidence="5">
    <location>
        <begin position="520"/>
        <end position="532"/>
    </location>
</feature>
<dbReference type="GeneID" id="18937072"/>
<feature type="region of interest" description="Disordered" evidence="5">
    <location>
        <begin position="174"/>
        <end position="220"/>
    </location>
</feature>